<dbReference type="PANTHER" id="PTHR30183:SF3">
    <property type="entry name" value="MOLYBDENUM TRANSPORT SYSTEM PERMEASE PROTEIN MODB"/>
    <property type="match status" value="1"/>
</dbReference>
<keyword evidence="4 10" id="KW-0813">Transport</keyword>
<keyword evidence="6 11" id="KW-0500">Molybdenum</keyword>
<dbReference type="InterPro" id="IPR035906">
    <property type="entry name" value="MetI-like_sf"/>
</dbReference>
<evidence type="ECO:0000256" key="4">
    <source>
        <dbReference type="ARBA" id="ARBA00022448"/>
    </source>
</evidence>
<feature type="transmembrane region" description="Helical" evidence="10">
    <location>
        <begin position="12"/>
        <end position="34"/>
    </location>
</feature>
<feature type="transmembrane region" description="Helical" evidence="10">
    <location>
        <begin position="197"/>
        <end position="216"/>
    </location>
</feature>
<dbReference type="SUPFAM" id="SSF161098">
    <property type="entry name" value="MetI-like"/>
    <property type="match status" value="1"/>
</dbReference>
<evidence type="ECO:0000313" key="13">
    <source>
        <dbReference type="EMBL" id="SOH93587.1"/>
    </source>
</evidence>
<dbReference type="NCBIfam" id="NF006939">
    <property type="entry name" value="PRK09421.1"/>
    <property type="match status" value="1"/>
</dbReference>
<dbReference type="GO" id="GO:0005886">
    <property type="term" value="C:plasma membrane"/>
    <property type="evidence" value="ECO:0007669"/>
    <property type="project" value="UniProtKB-SubCell"/>
</dbReference>
<comment type="similarity">
    <text evidence="3 11">Belongs to the binding-protein-dependent transport system permease family. CysTW subfamily.</text>
</comment>
<gene>
    <name evidence="13" type="ORF">SAMN06273572_102264</name>
</gene>
<sequence length="232" mass="24453">MMTLSPAEWQAFGLSLQVAAFATLFGLPLAYFAAWTLSRRQFWGKGLVKAIIQLPLVLPPVVVGYLLLQIFGRNGAVGGPLATLGISIPFTTLAAGIAAGVMAFPLMVRACRLSIEALDPKLEDAARIHGAGPVRRFLTLSLPLSMPGLLAGATLGFARGFGEFGATIVFAANIPGETRTLPIAIYSALQSPSGDAAAARMVTVSVIAALSAFLLSEWLERRTRSRLSGRSK</sequence>
<dbReference type="Proteomes" id="UP000220034">
    <property type="component" value="Unassembled WGS sequence"/>
</dbReference>
<dbReference type="EMBL" id="OCTN01000002">
    <property type="protein sequence ID" value="SOH93587.1"/>
    <property type="molecule type" value="Genomic_DNA"/>
</dbReference>
<dbReference type="CDD" id="cd06261">
    <property type="entry name" value="TM_PBP2"/>
    <property type="match status" value="1"/>
</dbReference>
<dbReference type="InterPro" id="IPR000515">
    <property type="entry name" value="MetI-like"/>
</dbReference>
<organism evidence="13 14">
    <name type="scientific">Pontivivens marinum</name>
    <dbReference type="NCBI Taxonomy" id="1690039"/>
    <lineage>
        <taxon>Bacteria</taxon>
        <taxon>Pseudomonadati</taxon>
        <taxon>Pseudomonadota</taxon>
        <taxon>Alphaproteobacteria</taxon>
        <taxon>Rhodobacterales</taxon>
        <taxon>Paracoccaceae</taxon>
        <taxon>Pontivivens</taxon>
    </lineage>
</organism>
<evidence type="ECO:0000256" key="2">
    <source>
        <dbReference type="ARBA" id="ARBA00004651"/>
    </source>
</evidence>
<keyword evidence="8 10" id="KW-1133">Transmembrane helix</keyword>
<evidence type="ECO:0000256" key="8">
    <source>
        <dbReference type="ARBA" id="ARBA00022989"/>
    </source>
</evidence>
<evidence type="ECO:0000313" key="14">
    <source>
        <dbReference type="Proteomes" id="UP000220034"/>
    </source>
</evidence>
<evidence type="ECO:0000256" key="5">
    <source>
        <dbReference type="ARBA" id="ARBA00022475"/>
    </source>
</evidence>
<keyword evidence="9 10" id="KW-0472">Membrane</keyword>
<feature type="transmembrane region" description="Helical" evidence="10">
    <location>
        <begin position="88"/>
        <end position="108"/>
    </location>
</feature>
<keyword evidence="14" id="KW-1185">Reference proteome</keyword>
<evidence type="ECO:0000256" key="10">
    <source>
        <dbReference type="RuleBase" id="RU363032"/>
    </source>
</evidence>
<evidence type="ECO:0000256" key="3">
    <source>
        <dbReference type="ARBA" id="ARBA00007069"/>
    </source>
</evidence>
<protein>
    <recommendedName>
        <fullName evidence="11">Molybdenum transport system permease</fullName>
    </recommendedName>
</protein>
<dbReference type="AlphaFoldDB" id="A0A2C9CQU3"/>
<keyword evidence="5" id="KW-1003">Cell membrane</keyword>
<dbReference type="NCBIfam" id="TIGR02141">
    <property type="entry name" value="modB_ABC"/>
    <property type="match status" value="1"/>
</dbReference>
<feature type="domain" description="ABC transmembrane type-1" evidence="12">
    <location>
        <begin position="12"/>
        <end position="214"/>
    </location>
</feature>
<accession>A0A2C9CQU3</accession>
<evidence type="ECO:0000256" key="7">
    <source>
        <dbReference type="ARBA" id="ARBA00022692"/>
    </source>
</evidence>
<dbReference type="InterPro" id="IPR011867">
    <property type="entry name" value="ModB_ABC"/>
</dbReference>
<keyword evidence="11" id="KW-0997">Cell inner membrane</keyword>
<feature type="transmembrane region" description="Helical" evidence="10">
    <location>
        <begin position="46"/>
        <end position="68"/>
    </location>
</feature>
<dbReference type="PANTHER" id="PTHR30183">
    <property type="entry name" value="MOLYBDENUM TRANSPORT SYSTEM PERMEASE PROTEIN MODB"/>
    <property type="match status" value="1"/>
</dbReference>
<dbReference type="GO" id="GO:0015098">
    <property type="term" value="F:molybdate ion transmembrane transporter activity"/>
    <property type="evidence" value="ECO:0007669"/>
    <property type="project" value="UniProtKB-UniRule"/>
</dbReference>
<evidence type="ECO:0000256" key="6">
    <source>
        <dbReference type="ARBA" id="ARBA00022505"/>
    </source>
</evidence>
<reference evidence="14" key="1">
    <citation type="submission" date="2017-09" db="EMBL/GenBank/DDBJ databases">
        <authorList>
            <person name="Varghese N."/>
            <person name="Submissions S."/>
        </authorList>
    </citation>
    <scope>NUCLEOTIDE SEQUENCE [LARGE SCALE GENOMIC DNA]</scope>
    <source>
        <strain evidence="14">C7</strain>
    </source>
</reference>
<evidence type="ECO:0000256" key="9">
    <source>
        <dbReference type="ARBA" id="ARBA00023136"/>
    </source>
</evidence>
<evidence type="ECO:0000256" key="11">
    <source>
        <dbReference type="RuleBase" id="RU365097"/>
    </source>
</evidence>
<name>A0A2C9CQU3_9RHOB</name>
<comment type="subcellular location">
    <subcellularLocation>
        <location evidence="11">Cell inner membrane</location>
        <topology evidence="11">Multi-pass membrane protein</topology>
    </subcellularLocation>
    <subcellularLocation>
        <location evidence="2 10">Cell membrane</location>
        <topology evidence="2 10">Multi-pass membrane protein</topology>
    </subcellularLocation>
</comment>
<proteinExistence type="inferred from homology"/>
<keyword evidence="7 10" id="KW-0812">Transmembrane</keyword>
<dbReference type="Gene3D" id="1.10.3720.10">
    <property type="entry name" value="MetI-like"/>
    <property type="match status" value="1"/>
</dbReference>
<dbReference type="OrthoDB" id="9774448at2"/>
<evidence type="ECO:0000259" key="12">
    <source>
        <dbReference type="PROSITE" id="PS50928"/>
    </source>
</evidence>
<feature type="transmembrane region" description="Helical" evidence="10">
    <location>
        <begin position="137"/>
        <end position="158"/>
    </location>
</feature>
<comment type="function">
    <text evidence="1 11">Part of the binding-protein-dependent transport system for molybdenum; probably responsible for the translocation of the substrate across the membrane.</text>
</comment>
<dbReference type="Pfam" id="PF00528">
    <property type="entry name" value="BPD_transp_1"/>
    <property type="match status" value="1"/>
</dbReference>
<dbReference type="PROSITE" id="PS50928">
    <property type="entry name" value="ABC_TM1"/>
    <property type="match status" value="1"/>
</dbReference>
<evidence type="ECO:0000256" key="1">
    <source>
        <dbReference type="ARBA" id="ARBA00002949"/>
    </source>
</evidence>